<protein>
    <submittedName>
        <fullName evidence="1">Uncharacterized protein</fullName>
    </submittedName>
</protein>
<evidence type="ECO:0000313" key="2">
    <source>
        <dbReference type="Proteomes" id="UP001500738"/>
    </source>
</evidence>
<gene>
    <name evidence="1" type="ORF">GCM10009115_28560</name>
</gene>
<organism evidence="1 2">
    <name type="scientific">Sphingopyxis soli</name>
    <dbReference type="NCBI Taxonomy" id="592051"/>
    <lineage>
        <taxon>Bacteria</taxon>
        <taxon>Pseudomonadati</taxon>
        <taxon>Pseudomonadota</taxon>
        <taxon>Alphaproteobacteria</taxon>
        <taxon>Sphingomonadales</taxon>
        <taxon>Sphingomonadaceae</taxon>
        <taxon>Sphingopyxis</taxon>
    </lineage>
</organism>
<comment type="caution">
    <text evidence="1">The sequence shown here is derived from an EMBL/GenBank/DDBJ whole genome shotgun (WGS) entry which is preliminary data.</text>
</comment>
<dbReference type="Proteomes" id="UP001500738">
    <property type="component" value="Unassembled WGS sequence"/>
</dbReference>
<keyword evidence="2" id="KW-1185">Reference proteome</keyword>
<reference evidence="1 2" key="1">
    <citation type="journal article" date="2019" name="Int. J. Syst. Evol. Microbiol.">
        <title>The Global Catalogue of Microorganisms (GCM) 10K type strain sequencing project: providing services to taxonomists for standard genome sequencing and annotation.</title>
        <authorList>
            <consortium name="The Broad Institute Genomics Platform"/>
            <consortium name="The Broad Institute Genome Sequencing Center for Infectious Disease"/>
            <person name="Wu L."/>
            <person name="Ma J."/>
        </authorList>
    </citation>
    <scope>NUCLEOTIDE SEQUENCE [LARGE SCALE GENOMIC DNA]</scope>
    <source>
        <strain evidence="1 2">JCM 15910</strain>
    </source>
</reference>
<name>A0ABN1MAK3_9SPHN</name>
<proteinExistence type="predicted"/>
<accession>A0ABN1MAK3</accession>
<evidence type="ECO:0000313" key="1">
    <source>
        <dbReference type="EMBL" id="GAA0866320.1"/>
    </source>
</evidence>
<dbReference type="EMBL" id="BAAAFE010000009">
    <property type="protein sequence ID" value="GAA0866320.1"/>
    <property type="molecule type" value="Genomic_DNA"/>
</dbReference>
<sequence>MGVDVDEAGGNDLAGRIDFLACGAKVPADRDDAVARHRDIRNERRAARSVDDGAAAYHQIMHPDSPVYLVSR</sequence>